<dbReference type="InterPro" id="IPR036440">
    <property type="entry name" value="Peptidase_C15-like_sf"/>
</dbReference>
<comment type="subcellular location">
    <subcellularLocation>
        <location evidence="3">Cytoplasm</location>
    </subcellularLocation>
</comment>
<dbReference type="EMBL" id="JAKRVX010000002">
    <property type="protein sequence ID" value="MCL9816738.1"/>
    <property type="molecule type" value="Genomic_DNA"/>
</dbReference>
<evidence type="ECO:0000313" key="12">
    <source>
        <dbReference type="Proteomes" id="UP001203207"/>
    </source>
</evidence>
<comment type="function">
    <text evidence="2">Removes 5-oxoproline from various penultimate amino acid residues except L-proline.</text>
</comment>
<comment type="catalytic activity">
    <reaction evidence="1 10">
        <text>Release of an N-terminal pyroglutamyl group from a polypeptide, the second amino acid generally not being Pro.</text>
        <dbReference type="EC" id="3.4.19.3"/>
    </reaction>
</comment>
<dbReference type="RefSeq" id="WP_250583564.1">
    <property type="nucleotide sequence ID" value="NZ_JAKRVX010000002.1"/>
</dbReference>
<evidence type="ECO:0000256" key="10">
    <source>
        <dbReference type="PROSITE-ProRule" id="PRU10076"/>
    </source>
</evidence>
<keyword evidence="12" id="KW-1185">Reference proteome</keyword>
<dbReference type="PANTHER" id="PTHR23402">
    <property type="entry name" value="PROTEASE FAMILY C15 PYROGLUTAMYL-PEPTIDASE I-RELATED"/>
    <property type="match status" value="1"/>
</dbReference>
<organism evidence="11 12">
    <name type="scientific">Natronocalculus amylovorans</name>
    <dbReference type="NCBI Taxonomy" id="2917812"/>
    <lineage>
        <taxon>Archaea</taxon>
        <taxon>Methanobacteriati</taxon>
        <taxon>Methanobacteriota</taxon>
        <taxon>Stenosarchaea group</taxon>
        <taxon>Halobacteria</taxon>
        <taxon>Halobacteriales</taxon>
        <taxon>Haloferacaceae</taxon>
        <taxon>Natronocalculus</taxon>
    </lineage>
</organism>
<dbReference type="Pfam" id="PF01470">
    <property type="entry name" value="Peptidase_C15"/>
    <property type="match status" value="1"/>
</dbReference>
<reference evidence="11" key="1">
    <citation type="journal article" date="2022" name="Syst. Appl. Microbiol.">
        <title>Natronocalculus amylovorans gen. nov., sp. nov., and Natranaeroarchaeum aerophilus sp. nov., dominant culturable amylolytic natronoarchaea from hypersaline soda lakes in southwestern Siberia.</title>
        <authorList>
            <person name="Sorokin D.Y."/>
            <person name="Elcheninov A.G."/>
            <person name="Khizhniak T.V."/>
            <person name="Koenen M."/>
            <person name="Bale N.J."/>
            <person name="Damste J.S.S."/>
            <person name="Kublanov I.V."/>
        </authorList>
    </citation>
    <scope>NUCLEOTIDE SEQUENCE</scope>
    <source>
        <strain evidence="11">AArc-St2</strain>
    </source>
</reference>
<dbReference type="InterPro" id="IPR033693">
    <property type="entry name" value="PGPEP1_Glu_AS"/>
</dbReference>
<evidence type="ECO:0000256" key="7">
    <source>
        <dbReference type="ARBA" id="ARBA00022670"/>
    </source>
</evidence>
<dbReference type="PROSITE" id="PS01333">
    <property type="entry name" value="PYRASE_GLU"/>
    <property type="match status" value="1"/>
</dbReference>
<dbReference type="PRINTS" id="PR00706">
    <property type="entry name" value="PYROGLUPTASE"/>
</dbReference>
<name>A0AAE3FXB6_9EURY</name>
<evidence type="ECO:0000256" key="3">
    <source>
        <dbReference type="ARBA" id="ARBA00004496"/>
    </source>
</evidence>
<evidence type="ECO:0000256" key="9">
    <source>
        <dbReference type="ARBA" id="ARBA00022807"/>
    </source>
</evidence>
<evidence type="ECO:0000313" key="11">
    <source>
        <dbReference type="EMBL" id="MCL9816738.1"/>
    </source>
</evidence>
<sequence length="214" mass="22284">MTVLITGYEPFGEHEKNPTAMIAERLDGETIAGEQVVGRVLPVAFDVAGEQLRAYLSEYTPSVAIACGLAAGRSAVSVERIGVNVNDAVTTPDNAGNDPVNEQIAVGGPAAYLSTLPIETVVTELLDASIPAYVSNTAGTHLCNNALYTLGSAIEDGGYNTKFGFLHLPLTTKMAAENAHETAVRGASAEPSLPLELQQRAVESAIKTAVTSTV</sequence>
<keyword evidence="9" id="KW-0788">Thiol protease</keyword>
<evidence type="ECO:0000256" key="2">
    <source>
        <dbReference type="ARBA" id="ARBA00002280"/>
    </source>
</evidence>
<keyword evidence="6" id="KW-0963">Cytoplasm</keyword>
<dbReference type="InterPro" id="IPR000816">
    <property type="entry name" value="Peptidase_C15"/>
</dbReference>
<comment type="caution">
    <text evidence="11">The sequence shown here is derived from an EMBL/GenBank/DDBJ whole genome shotgun (WGS) entry which is preliminary data.</text>
</comment>
<dbReference type="PIRSF" id="PIRSF015592">
    <property type="entry name" value="Prld-crbxl_pptds"/>
    <property type="match status" value="1"/>
</dbReference>
<dbReference type="SUPFAM" id="SSF53182">
    <property type="entry name" value="Pyrrolidone carboxyl peptidase (pyroglutamate aminopeptidase)"/>
    <property type="match status" value="1"/>
</dbReference>
<keyword evidence="8" id="KW-0378">Hydrolase</keyword>
<dbReference type="GO" id="GO:0006508">
    <property type="term" value="P:proteolysis"/>
    <property type="evidence" value="ECO:0007669"/>
    <property type="project" value="UniProtKB-KW"/>
</dbReference>
<dbReference type="AlphaFoldDB" id="A0AAE3FXB6"/>
<evidence type="ECO:0000256" key="6">
    <source>
        <dbReference type="ARBA" id="ARBA00022490"/>
    </source>
</evidence>
<gene>
    <name evidence="11" type="ORF">AArcSt2_07250</name>
</gene>
<dbReference type="Proteomes" id="UP001203207">
    <property type="component" value="Unassembled WGS sequence"/>
</dbReference>
<accession>A0AAE3FXB6</accession>
<evidence type="ECO:0000256" key="4">
    <source>
        <dbReference type="ARBA" id="ARBA00006641"/>
    </source>
</evidence>
<dbReference type="EC" id="3.4.19.3" evidence="5 10"/>
<dbReference type="GO" id="GO:0005829">
    <property type="term" value="C:cytosol"/>
    <property type="evidence" value="ECO:0007669"/>
    <property type="project" value="InterPro"/>
</dbReference>
<comment type="similarity">
    <text evidence="4">Belongs to the peptidase C15 family.</text>
</comment>
<dbReference type="Gene3D" id="3.40.630.20">
    <property type="entry name" value="Peptidase C15, pyroglutamyl peptidase I-like"/>
    <property type="match status" value="1"/>
</dbReference>
<dbReference type="InterPro" id="IPR016125">
    <property type="entry name" value="Peptidase_C15-like"/>
</dbReference>
<reference evidence="11" key="2">
    <citation type="submission" date="2022-02" db="EMBL/GenBank/DDBJ databases">
        <authorList>
            <person name="Elcheninov A.G."/>
            <person name="Sorokin D.Y."/>
            <person name="Kublanov I.V."/>
        </authorList>
    </citation>
    <scope>NUCLEOTIDE SEQUENCE</scope>
    <source>
        <strain evidence="11">AArc-St2</strain>
    </source>
</reference>
<evidence type="ECO:0000256" key="5">
    <source>
        <dbReference type="ARBA" id="ARBA00012915"/>
    </source>
</evidence>
<proteinExistence type="inferred from homology"/>
<dbReference type="PANTHER" id="PTHR23402:SF1">
    <property type="entry name" value="PYROGLUTAMYL-PEPTIDASE I"/>
    <property type="match status" value="1"/>
</dbReference>
<dbReference type="CDD" id="cd00501">
    <property type="entry name" value="Peptidase_C15"/>
    <property type="match status" value="1"/>
</dbReference>
<keyword evidence="7" id="KW-0645">Protease</keyword>
<feature type="active site" evidence="10">
    <location>
        <position position="79"/>
    </location>
</feature>
<dbReference type="GO" id="GO:0016920">
    <property type="term" value="F:pyroglutamyl-peptidase activity"/>
    <property type="evidence" value="ECO:0007669"/>
    <property type="project" value="UniProtKB-EC"/>
</dbReference>
<protein>
    <recommendedName>
        <fullName evidence="5 10">Pyroglutamyl-peptidase I</fullName>
        <ecNumber evidence="5 10">3.4.19.3</ecNumber>
    </recommendedName>
</protein>
<evidence type="ECO:0000256" key="8">
    <source>
        <dbReference type="ARBA" id="ARBA00022801"/>
    </source>
</evidence>
<evidence type="ECO:0000256" key="1">
    <source>
        <dbReference type="ARBA" id="ARBA00001770"/>
    </source>
</evidence>